<feature type="coiled-coil region" evidence="1">
    <location>
        <begin position="560"/>
        <end position="587"/>
    </location>
</feature>
<organism evidence="4 5">
    <name type="scientific">Meganyctiphanes norvegica</name>
    <name type="common">Northern krill</name>
    <name type="synonym">Thysanopoda norvegica</name>
    <dbReference type="NCBI Taxonomy" id="48144"/>
    <lineage>
        <taxon>Eukaryota</taxon>
        <taxon>Metazoa</taxon>
        <taxon>Ecdysozoa</taxon>
        <taxon>Arthropoda</taxon>
        <taxon>Crustacea</taxon>
        <taxon>Multicrustacea</taxon>
        <taxon>Malacostraca</taxon>
        <taxon>Eumalacostraca</taxon>
        <taxon>Eucarida</taxon>
        <taxon>Euphausiacea</taxon>
        <taxon>Euphausiidae</taxon>
        <taxon>Meganyctiphanes</taxon>
    </lineage>
</organism>
<dbReference type="InterPro" id="IPR025304">
    <property type="entry name" value="ALIX_V_dom"/>
</dbReference>
<dbReference type="PANTHER" id="PTHR23030">
    <property type="entry name" value="PCD6 INTERACTING PROTEIN-RELATED"/>
    <property type="match status" value="1"/>
</dbReference>
<keyword evidence="5" id="KW-1185">Reference proteome</keyword>
<gene>
    <name evidence="4" type="ORF">MNOR_LOCUS2553</name>
</gene>
<feature type="coiled-coil region" evidence="1">
    <location>
        <begin position="441"/>
        <end position="479"/>
    </location>
</feature>
<dbReference type="EMBL" id="CAXKWB010000790">
    <property type="protein sequence ID" value="CAL4062254.1"/>
    <property type="molecule type" value="Genomic_DNA"/>
</dbReference>
<dbReference type="SMART" id="SM01041">
    <property type="entry name" value="BRO1"/>
    <property type="match status" value="1"/>
</dbReference>
<dbReference type="Pfam" id="PF03097">
    <property type="entry name" value="BRO1"/>
    <property type="match status" value="1"/>
</dbReference>
<proteinExistence type="predicted"/>
<evidence type="ECO:0000313" key="5">
    <source>
        <dbReference type="Proteomes" id="UP001497623"/>
    </source>
</evidence>
<feature type="compositionally biased region" description="Low complexity" evidence="2">
    <location>
        <begin position="783"/>
        <end position="797"/>
    </location>
</feature>
<reference evidence="4 5" key="1">
    <citation type="submission" date="2024-05" db="EMBL/GenBank/DDBJ databases">
        <authorList>
            <person name="Wallberg A."/>
        </authorList>
    </citation>
    <scope>NUCLEOTIDE SEQUENCE [LARGE SCALE GENOMIC DNA]</scope>
</reference>
<dbReference type="Gene3D" id="1.25.40.280">
    <property type="entry name" value="alix/aip1 like domains"/>
    <property type="match status" value="1"/>
</dbReference>
<dbReference type="AlphaFoldDB" id="A0AAV2PQG3"/>
<feature type="compositionally biased region" description="Low complexity" evidence="2">
    <location>
        <begin position="756"/>
        <end position="776"/>
    </location>
</feature>
<evidence type="ECO:0000256" key="2">
    <source>
        <dbReference type="SAM" id="MobiDB-lite"/>
    </source>
</evidence>
<evidence type="ECO:0000313" key="4">
    <source>
        <dbReference type="EMBL" id="CAL4062254.1"/>
    </source>
</evidence>
<dbReference type="Pfam" id="PF13949">
    <property type="entry name" value="ALIX_LYPXL_bnd"/>
    <property type="match status" value="1"/>
</dbReference>
<evidence type="ECO:0000256" key="1">
    <source>
        <dbReference type="SAM" id="Coils"/>
    </source>
</evidence>
<dbReference type="Gene3D" id="1.20.120.560">
    <property type="entry name" value="alix/aip1 in complex with the ypdl late domain"/>
    <property type="match status" value="1"/>
</dbReference>
<feature type="domain" description="BRO1" evidence="3">
    <location>
        <begin position="1"/>
        <end position="400"/>
    </location>
</feature>
<dbReference type="PANTHER" id="PTHR23030:SF39">
    <property type="entry name" value="PROGRAMMED CELL DEATH 6-INTERACTING PROTEIN"/>
    <property type="match status" value="1"/>
</dbReference>
<dbReference type="GO" id="GO:0000281">
    <property type="term" value="P:mitotic cytokinesis"/>
    <property type="evidence" value="ECO:0007669"/>
    <property type="project" value="TreeGrafter"/>
</dbReference>
<feature type="region of interest" description="Disordered" evidence="2">
    <location>
        <begin position="721"/>
        <end position="799"/>
    </location>
</feature>
<name>A0AAV2PQG3_MEGNR</name>
<dbReference type="InterPro" id="IPR004328">
    <property type="entry name" value="BRO1_dom"/>
</dbReference>
<protein>
    <recommendedName>
        <fullName evidence="3">BRO1 domain-containing protein</fullName>
    </recommendedName>
</protein>
<dbReference type="Gene3D" id="1.20.140.50">
    <property type="entry name" value="alix/aip1 like domains"/>
    <property type="match status" value="1"/>
</dbReference>
<dbReference type="Proteomes" id="UP001497623">
    <property type="component" value="Unassembled WGS sequence"/>
</dbReference>
<keyword evidence="1" id="KW-0175">Coiled coil</keyword>
<evidence type="ECO:0000259" key="3">
    <source>
        <dbReference type="PROSITE" id="PS51180"/>
    </source>
</evidence>
<dbReference type="GO" id="GO:0005768">
    <property type="term" value="C:endosome"/>
    <property type="evidence" value="ECO:0007669"/>
    <property type="project" value="TreeGrafter"/>
</dbReference>
<dbReference type="InterPro" id="IPR038499">
    <property type="entry name" value="BRO1_sf"/>
</dbReference>
<comment type="caution">
    <text evidence="4">The sequence shown here is derived from an EMBL/GenBank/DDBJ whole genome shotgun (WGS) entry which is preliminary data.</text>
</comment>
<dbReference type="PROSITE" id="PS51180">
    <property type="entry name" value="BRO1"/>
    <property type="match status" value="1"/>
</dbReference>
<sequence>MQTVLDAFCPKKEACKIEFLQKTVYLSLGIGTSIDWERCLGAVVDLQGVRARGCMSHLTYHTNNLKMLYTLYSRWSFNLKKKFSSSQLKIKIKWKNMLPYKNKIDGNSFSIISSDHCMIYQSACLVTEISLRPQRMLPIDNENSQMTTTNCGRLLRGVTSIFPNITNMVYKISTLHQRSKLKIHATPLNNMTLLFLTFESHDDVPTHVIRDHMKDAMVAKLCQQLEEMYGDAHKQMNRESLKPLWDRDWLAKVAGKQAGYLALAQYHQSRVCNANKAVGEEIARLKQAIEQFKAAQVRSGDMTAFADSLGRAERALQDAEKDNNFIYHERIPDVKSLPIINKAAVAKSTPMPERFSSSFTDLFESLVPVNVQQALVQYDVRKQELVNSEIGNLRDSTQLLNSILASLNLPAAIEDVGGEKLPPSLAEKSTAVFESGGIDAIRKMMEELPELLTRNRELLDECQRQLKEEKDSDDQLRAQFKERWSRTPSEKLTSTFQTNAQKYKTVLDTAIQADSTIREKYDAHREGMELLSGGPNALASALPSAGAASTNGSNPAISQLRTLMESVETLKAERDAIESELKSVTVDMKEVFLSALASDAAINEPVMSIESLGRAFGPLQKQVKESIERQESLVSDIQTAHAAFSQASSGAGGERETMLKKLAAANDGYHELLKNLTEGTKFYNDLTQLLVTFQTKINDYCFARRTEKEELMKDLTSGLANQNVGSAPAPPQHHVDASSQGSAKTAPPRPPPPQQNPYQGAPQMAAGAPPMQTAPAGAPPAASPYAGAPPAYGAPQQPQLPYPVNPVGMPVPAGAPQGYMYQTPVYTPMPQGYNPYFQQPPQQGAISTTTIWSAAVSSTAISSTTVA</sequence>
<accession>A0AAV2PQG3</accession>
<dbReference type="CDD" id="cd09235">
    <property type="entry name" value="V_Alix"/>
    <property type="match status" value="1"/>
</dbReference>